<feature type="transmembrane region" description="Helical" evidence="1">
    <location>
        <begin position="89"/>
        <end position="107"/>
    </location>
</feature>
<gene>
    <name evidence="2" type="ORF">JI735_20130</name>
</gene>
<feature type="transmembrane region" description="Helical" evidence="1">
    <location>
        <begin position="161"/>
        <end position="180"/>
    </location>
</feature>
<proteinExistence type="predicted"/>
<name>A0A974P7V1_9BACL</name>
<organism evidence="2 3">
    <name type="scientific">Paenibacillus sonchi</name>
    <dbReference type="NCBI Taxonomy" id="373687"/>
    <lineage>
        <taxon>Bacteria</taxon>
        <taxon>Bacillati</taxon>
        <taxon>Bacillota</taxon>
        <taxon>Bacilli</taxon>
        <taxon>Bacillales</taxon>
        <taxon>Paenibacillaceae</taxon>
        <taxon>Paenibacillus</taxon>
        <taxon>Paenibacillus sonchi group</taxon>
    </lineage>
</organism>
<evidence type="ECO:0000256" key="1">
    <source>
        <dbReference type="SAM" id="Phobius"/>
    </source>
</evidence>
<keyword evidence="1" id="KW-0472">Membrane</keyword>
<reference evidence="2 3" key="1">
    <citation type="submission" date="2021-01" db="EMBL/GenBank/DDBJ databases">
        <title>Whole genome sequence of Paenibacillus sonchi LMG 24727 for comparative genomics.</title>
        <authorList>
            <person name="Lee G."/>
            <person name="Kim M.-J."/>
            <person name="Lim K."/>
            <person name="Shin J.-H."/>
        </authorList>
    </citation>
    <scope>NUCLEOTIDE SEQUENCE [LARGE SCALE GENOMIC DNA]</scope>
    <source>
        <strain evidence="2 3">LMG 24727</strain>
    </source>
</reference>
<feature type="transmembrane region" description="Helical" evidence="1">
    <location>
        <begin position="119"/>
        <end position="141"/>
    </location>
</feature>
<evidence type="ECO:0000313" key="3">
    <source>
        <dbReference type="Proteomes" id="UP000595841"/>
    </source>
</evidence>
<keyword evidence="1" id="KW-0812">Transmembrane</keyword>
<dbReference type="EMBL" id="CP068595">
    <property type="protein sequence ID" value="QQZ59029.1"/>
    <property type="molecule type" value="Genomic_DNA"/>
</dbReference>
<evidence type="ECO:0000313" key="2">
    <source>
        <dbReference type="EMBL" id="QQZ59029.1"/>
    </source>
</evidence>
<dbReference type="RefSeq" id="WP_039835967.1">
    <property type="nucleotide sequence ID" value="NZ_CP068595.1"/>
</dbReference>
<feature type="transmembrane region" description="Helical" evidence="1">
    <location>
        <begin position="12"/>
        <end position="32"/>
    </location>
</feature>
<dbReference type="KEGG" id="pson:JI735_20130"/>
<dbReference type="AlphaFoldDB" id="A0A974P7V1"/>
<accession>A0A974P7V1</accession>
<dbReference type="Proteomes" id="UP000595841">
    <property type="component" value="Chromosome"/>
</dbReference>
<keyword evidence="1" id="KW-1133">Transmembrane helix</keyword>
<protein>
    <submittedName>
        <fullName evidence="2">Uncharacterized protein</fullName>
    </submittedName>
</protein>
<keyword evidence="3" id="KW-1185">Reference proteome</keyword>
<sequence length="197" mass="22382">MHETITRMLNKWGTLKTVLPLLVLTITLMVVINTAHLPITVPRIQEVSQGADILDMHIFYSKTEVYSLLEQLQPEGRRIYIKLLMGFDFAFPALYAVTFSLIVSTLYRSSRRWIIRTLVWLPLMAGVFDWSENVSIIMILLKYPVTSVAAYAAGFLTLGKWISIWLSLGVVFAGLCFKLTKVGILKNDIRNNTTAKK</sequence>